<sequence>MTKVTRKPQQPRRVAMWLPSRMKGRKNFCQQNYRDSVKARKMTMRFRRPLQGALKKKIQSYATQLKKVKKTRKPKCFFFFSVPVHARN</sequence>
<dbReference type="Ensembl" id="ENSOART00020067640.1">
    <property type="protein sequence ID" value="ENSOARP00020048897.1"/>
    <property type="gene ID" value="ENSOARG00020028937.1"/>
</dbReference>
<protein>
    <submittedName>
        <fullName evidence="1">Uncharacterized protein</fullName>
    </submittedName>
</protein>
<reference evidence="1" key="2">
    <citation type="submission" date="2025-08" db="UniProtKB">
        <authorList>
            <consortium name="Ensembl"/>
        </authorList>
    </citation>
    <scope>IDENTIFICATION</scope>
</reference>
<proteinExistence type="predicted"/>
<reference evidence="1" key="1">
    <citation type="submission" date="2020-11" db="EMBL/GenBank/DDBJ databases">
        <authorList>
            <person name="Davenport K.M."/>
            <person name="Bickhart D.M."/>
            <person name="Smith T.P.L."/>
            <person name="Murdoch B.M."/>
            <person name="Rosen B.D."/>
        </authorList>
    </citation>
    <scope>NUCLEOTIDE SEQUENCE [LARGE SCALE GENOMIC DNA]</scope>
    <source>
        <strain evidence="1">OAR_USU_Benz2616</strain>
    </source>
</reference>
<name>A0AC11DWP6_SHEEP</name>
<evidence type="ECO:0000313" key="1">
    <source>
        <dbReference type="Ensembl" id="ENSOARP00020048897.1"/>
    </source>
</evidence>
<organism evidence="1">
    <name type="scientific">Ovis aries</name>
    <name type="common">Sheep</name>
    <dbReference type="NCBI Taxonomy" id="9940"/>
    <lineage>
        <taxon>Eukaryota</taxon>
        <taxon>Metazoa</taxon>
        <taxon>Chordata</taxon>
        <taxon>Craniata</taxon>
        <taxon>Vertebrata</taxon>
        <taxon>Euteleostomi</taxon>
        <taxon>Mammalia</taxon>
        <taxon>Eutheria</taxon>
        <taxon>Laurasiatheria</taxon>
        <taxon>Artiodactyla</taxon>
        <taxon>Ruminantia</taxon>
        <taxon>Pecora</taxon>
        <taxon>Bovidae</taxon>
        <taxon>Caprinae</taxon>
        <taxon>Ovis</taxon>
    </lineage>
</organism>
<accession>A0AC11DWP6</accession>
<reference evidence="1" key="3">
    <citation type="submission" date="2025-09" db="UniProtKB">
        <authorList>
            <consortium name="Ensembl"/>
        </authorList>
    </citation>
    <scope>IDENTIFICATION</scope>
</reference>